<reference evidence="2" key="1">
    <citation type="journal article" date="2015" name="PeerJ">
        <title>First genomic representation of candidate bacterial phylum KSB3 points to enhanced environmental sensing as a trigger of wastewater bulking.</title>
        <authorList>
            <person name="Sekiguchi Y."/>
            <person name="Ohashi A."/>
            <person name="Parks D.H."/>
            <person name="Yamauchi T."/>
            <person name="Tyson G.W."/>
            <person name="Hugenholtz P."/>
        </authorList>
    </citation>
    <scope>NUCLEOTIDE SEQUENCE [LARGE SCALE GENOMIC DNA]</scope>
</reference>
<protein>
    <submittedName>
        <fullName evidence="2">Uncharacterized protein</fullName>
    </submittedName>
</protein>
<name>A0A0S6VPH9_9BACT</name>
<evidence type="ECO:0000313" key="3">
    <source>
        <dbReference type="Proteomes" id="UP000030700"/>
    </source>
</evidence>
<dbReference type="EMBL" id="DF820455">
    <property type="protein sequence ID" value="GAK48949.1"/>
    <property type="molecule type" value="Genomic_DNA"/>
</dbReference>
<evidence type="ECO:0000256" key="1">
    <source>
        <dbReference type="SAM" id="MobiDB-lite"/>
    </source>
</evidence>
<organism evidence="2">
    <name type="scientific">Candidatus Moduliflexus flocculans</name>
    <dbReference type="NCBI Taxonomy" id="1499966"/>
    <lineage>
        <taxon>Bacteria</taxon>
        <taxon>Candidatus Moduliflexota</taxon>
        <taxon>Candidatus Moduliflexia</taxon>
        <taxon>Candidatus Moduliflexales</taxon>
        <taxon>Candidatus Moduliflexaceae</taxon>
    </lineage>
</organism>
<proteinExistence type="predicted"/>
<evidence type="ECO:0000313" key="2">
    <source>
        <dbReference type="EMBL" id="GAK48949.1"/>
    </source>
</evidence>
<keyword evidence="3" id="KW-1185">Reference proteome</keyword>
<sequence>MRLRAFSAGNVGERGRSRYVVLNNYHFLTLLNSCYAADSRRMTAHSPPGRGWGWVLDTSNHSRTNPPLAPPRRGIVGGAA</sequence>
<dbReference type="AlphaFoldDB" id="A0A0S6VPH9"/>
<dbReference type="Proteomes" id="UP000030700">
    <property type="component" value="Unassembled WGS sequence"/>
</dbReference>
<accession>A0A0S6VPH9</accession>
<dbReference type="HOGENOM" id="CLU_2582545_0_0_0"/>
<feature type="region of interest" description="Disordered" evidence="1">
    <location>
        <begin position="61"/>
        <end position="80"/>
    </location>
</feature>
<gene>
    <name evidence="2" type="ORF">U14_00161</name>
</gene>